<evidence type="ECO:0000256" key="2">
    <source>
        <dbReference type="ARBA" id="ARBA00022679"/>
    </source>
</evidence>
<evidence type="ECO:0000313" key="5">
    <source>
        <dbReference type="EMBL" id="TWT92697.1"/>
    </source>
</evidence>
<comment type="similarity">
    <text evidence="1">Belongs to the transferase hexapeptide repeat family.</text>
</comment>
<evidence type="ECO:0000256" key="3">
    <source>
        <dbReference type="ARBA" id="ARBA00022737"/>
    </source>
</evidence>
<evidence type="ECO:0000256" key="1">
    <source>
        <dbReference type="ARBA" id="ARBA00007274"/>
    </source>
</evidence>
<dbReference type="InterPro" id="IPR011004">
    <property type="entry name" value="Trimer_LpxA-like_sf"/>
</dbReference>
<sequence>MVKTIGTLVTYLYNAIVTHAPSRTLRKTFLRIWFRKYGTGASVQMRCRFMNGRRISLGARTVLNFGTLLDGRTFPIEIGEDVSIGPDATILTLGHDPQSPTFQTSGGPVTIGNRVWIGYGAMVMPGVSIGEGAVVAAGAVVTKDVEPFTIVAGIPAKTIGQRNQELEYQLDFRPWLR</sequence>
<evidence type="ECO:0000313" key="6">
    <source>
        <dbReference type="Proteomes" id="UP000320176"/>
    </source>
</evidence>
<evidence type="ECO:0000256" key="4">
    <source>
        <dbReference type="ARBA" id="ARBA00023315"/>
    </source>
</evidence>
<name>A0A5C6A056_9BACT</name>
<protein>
    <submittedName>
        <fullName evidence="5">Galactoside O-acetyltransferase</fullName>
        <ecNumber evidence="5">2.3.1.18</ecNumber>
    </submittedName>
</protein>
<comment type="caution">
    <text evidence="5">The sequence shown here is derived from an EMBL/GenBank/DDBJ whole genome shotgun (WGS) entry which is preliminary data.</text>
</comment>
<gene>
    <name evidence="5" type="primary">lacA</name>
    <name evidence="5" type="ORF">Pla52n_60620</name>
</gene>
<dbReference type="InterPro" id="IPR051159">
    <property type="entry name" value="Hexapeptide_acetyltransf"/>
</dbReference>
<keyword evidence="3" id="KW-0677">Repeat</keyword>
<dbReference type="PROSITE" id="PS00101">
    <property type="entry name" value="HEXAPEP_TRANSFERASES"/>
    <property type="match status" value="1"/>
</dbReference>
<reference evidence="5 6" key="1">
    <citation type="submission" date="2019-02" db="EMBL/GenBank/DDBJ databases">
        <title>Deep-cultivation of Planctomycetes and their phenomic and genomic characterization uncovers novel biology.</title>
        <authorList>
            <person name="Wiegand S."/>
            <person name="Jogler M."/>
            <person name="Boedeker C."/>
            <person name="Pinto D."/>
            <person name="Vollmers J."/>
            <person name="Rivas-Marin E."/>
            <person name="Kohn T."/>
            <person name="Peeters S.H."/>
            <person name="Heuer A."/>
            <person name="Rast P."/>
            <person name="Oberbeckmann S."/>
            <person name="Bunk B."/>
            <person name="Jeske O."/>
            <person name="Meyerdierks A."/>
            <person name="Storesund J.E."/>
            <person name="Kallscheuer N."/>
            <person name="Luecker S."/>
            <person name="Lage O.M."/>
            <person name="Pohl T."/>
            <person name="Merkel B.J."/>
            <person name="Hornburger P."/>
            <person name="Mueller R.-W."/>
            <person name="Bruemmer F."/>
            <person name="Labrenz M."/>
            <person name="Spormann A.M."/>
            <person name="Op Den Camp H."/>
            <person name="Overmann J."/>
            <person name="Amann R."/>
            <person name="Jetten M.S.M."/>
            <person name="Mascher T."/>
            <person name="Medema M.H."/>
            <person name="Devos D.P."/>
            <person name="Kaster A.-K."/>
            <person name="Ovreas L."/>
            <person name="Rohde M."/>
            <person name="Galperin M.Y."/>
            <person name="Jogler C."/>
        </authorList>
    </citation>
    <scope>NUCLEOTIDE SEQUENCE [LARGE SCALE GENOMIC DNA]</scope>
    <source>
        <strain evidence="5 6">Pla52n</strain>
    </source>
</reference>
<keyword evidence="4 5" id="KW-0012">Acyltransferase</keyword>
<organism evidence="5 6">
    <name type="scientific">Stieleria varia</name>
    <dbReference type="NCBI Taxonomy" id="2528005"/>
    <lineage>
        <taxon>Bacteria</taxon>
        <taxon>Pseudomonadati</taxon>
        <taxon>Planctomycetota</taxon>
        <taxon>Planctomycetia</taxon>
        <taxon>Pirellulales</taxon>
        <taxon>Pirellulaceae</taxon>
        <taxon>Stieleria</taxon>
    </lineage>
</organism>
<dbReference type="Proteomes" id="UP000320176">
    <property type="component" value="Unassembled WGS sequence"/>
</dbReference>
<accession>A0A5C6A056</accession>
<dbReference type="InterPro" id="IPR001451">
    <property type="entry name" value="Hexapep"/>
</dbReference>
<dbReference type="PANTHER" id="PTHR23416:SF23">
    <property type="entry name" value="ACETYLTRANSFERASE C18B11.09C-RELATED"/>
    <property type="match status" value="1"/>
</dbReference>
<dbReference type="AlphaFoldDB" id="A0A5C6A056"/>
<keyword evidence="2 5" id="KW-0808">Transferase</keyword>
<dbReference type="GO" id="GO:0005829">
    <property type="term" value="C:cytosol"/>
    <property type="evidence" value="ECO:0007669"/>
    <property type="project" value="TreeGrafter"/>
</dbReference>
<keyword evidence="6" id="KW-1185">Reference proteome</keyword>
<dbReference type="InterPro" id="IPR018357">
    <property type="entry name" value="Hexapep_transf_CS"/>
</dbReference>
<proteinExistence type="inferred from homology"/>
<dbReference type="Gene3D" id="2.160.10.10">
    <property type="entry name" value="Hexapeptide repeat proteins"/>
    <property type="match status" value="1"/>
</dbReference>
<dbReference type="PANTHER" id="PTHR23416">
    <property type="entry name" value="SIALIC ACID SYNTHASE-RELATED"/>
    <property type="match status" value="1"/>
</dbReference>
<dbReference type="SUPFAM" id="SSF51161">
    <property type="entry name" value="Trimeric LpxA-like enzymes"/>
    <property type="match status" value="1"/>
</dbReference>
<dbReference type="EMBL" id="SJPN01000010">
    <property type="protein sequence ID" value="TWT92697.1"/>
    <property type="molecule type" value="Genomic_DNA"/>
</dbReference>
<dbReference type="EC" id="2.3.1.18" evidence="5"/>
<dbReference type="GO" id="GO:0008870">
    <property type="term" value="F:galactoside O-acetyltransferase activity"/>
    <property type="evidence" value="ECO:0007669"/>
    <property type="project" value="UniProtKB-EC"/>
</dbReference>
<dbReference type="Pfam" id="PF00132">
    <property type="entry name" value="Hexapep"/>
    <property type="match status" value="1"/>
</dbReference>